<dbReference type="Proteomes" id="UP001359485">
    <property type="component" value="Unassembled WGS sequence"/>
</dbReference>
<gene>
    <name evidence="2" type="ORF">RUM44_004245</name>
</gene>
<accession>A0ABR1B298</accession>
<feature type="region of interest" description="Disordered" evidence="1">
    <location>
        <begin position="1"/>
        <end position="72"/>
    </location>
</feature>
<name>A0ABR1B298_POLSC</name>
<sequence length="106" mass="11280">MESLTEILGEDSDNVKTAGAPGGTKSPGNTSTSGLSGSAGVSMPAEAKTPPTAQNKQLQKGEHPSALHLRLSKREQKSRFFFREQMRWCKCPSSGALKPPGKLVQL</sequence>
<evidence type="ECO:0000313" key="3">
    <source>
        <dbReference type="Proteomes" id="UP001359485"/>
    </source>
</evidence>
<proteinExistence type="predicted"/>
<organism evidence="2 3">
    <name type="scientific">Polyplax serrata</name>
    <name type="common">Common mouse louse</name>
    <dbReference type="NCBI Taxonomy" id="468196"/>
    <lineage>
        <taxon>Eukaryota</taxon>
        <taxon>Metazoa</taxon>
        <taxon>Ecdysozoa</taxon>
        <taxon>Arthropoda</taxon>
        <taxon>Hexapoda</taxon>
        <taxon>Insecta</taxon>
        <taxon>Pterygota</taxon>
        <taxon>Neoptera</taxon>
        <taxon>Paraneoptera</taxon>
        <taxon>Psocodea</taxon>
        <taxon>Troctomorpha</taxon>
        <taxon>Phthiraptera</taxon>
        <taxon>Anoplura</taxon>
        <taxon>Polyplacidae</taxon>
        <taxon>Polyplax</taxon>
    </lineage>
</organism>
<comment type="caution">
    <text evidence="2">The sequence shown here is derived from an EMBL/GenBank/DDBJ whole genome shotgun (WGS) entry which is preliminary data.</text>
</comment>
<protein>
    <submittedName>
        <fullName evidence="2">Uncharacterized protein</fullName>
    </submittedName>
</protein>
<feature type="compositionally biased region" description="Polar residues" evidence="1">
    <location>
        <begin position="26"/>
        <end position="36"/>
    </location>
</feature>
<dbReference type="EMBL" id="JAWJWF010000004">
    <property type="protein sequence ID" value="KAK6633638.1"/>
    <property type="molecule type" value="Genomic_DNA"/>
</dbReference>
<evidence type="ECO:0000313" key="2">
    <source>
        <dbReference type="EMBL" id="KAK6633638.1"/>
    </source>
</evidence>
<reference evidence="2 3" key="1">
    <citation type="submission" date="2023-09" db="EMBL/GenBank/DDBJ databases">
        <title>Genomes of two closely related lineages of the louse Polyplax serrata with different host specificities.</title>
        <authorList>
            <person name="Martinu J."/>
            <person name="Tarabai H."/>
            <person name="Stefka J."/>
            <person name="Hypsa V."/>
        </authorList>
    </citation>
    <scope>NUCLEOTIDE SEQUENCE [LARGE SCALE GENOMIC DNA]</scope>
    <source>
        <strain evidence="2">98ZLc_SE</strain>
    </source>
</reference>
<evidence type="ECO:0000256" key="1">
    <source>
        <dbReference type="SAM" id="MobiDB-lite"/>
    </source>
</evidence>
<keyword evidence="3" id="KW-1185">Reference proteome</keyword>